<dbReference type="InterPro" id="IPR039124">
    <property type="entry name" value="PRA1-like"/>
</dbReference>
<evidence type="ECO:0000313" key="3">
    <source>
        <dbReference type="EMBL" id="ODQ66887.1"/>
    </source>
</evidence>
<dbReference type="GO" id="GO:0009986">
    <property type="term" value="C:cell surface"/>
    <property type="evidence" value="ECO:0007669"/>
    <property type="project" value="TreeGrafter"/>
</dbReference>
<accession>A0A1E3PPW5</accession>
<keyword evidence="1" id="KW-0732">Signal</keyword>
<dbReference type="SUPFAM" id="SSF55486">
    <property type="entry name" value="Metalloproteases ('zincins'), catalytic domain"/>
    <property type="match status" value="1"/>
</dbReference>
<reference evidence="3 4" key="1">
    <citation type="journal article" date="2016" name="Proc. Natl. Acad. Sci. U.S.A.">
        <title>Comparative genomics of biotechnologically important yeasts.</title>
        <authorList>
            <person name="Riley R."/>
            <person name="Haridas S."/>
            <person name="Wolfe K.H."/>
            <person name="Lopes M.R."/>
            <person name="Hittinger C.T."/>
            <person name="Goeker M."/>
            <person name="Salamov A.A."/>
            <person name="Wisecaver J.H."/>
            <person name="Long T.M."/>
            <person name="Calvey C.H."/>
            <person name="Aerts A.L."/>
            <person name="Barry K.W."/>
            <person name="Choi C."/>
            <person name="Clum A."/>
            <person name="Coughlan A.Y."/>
            <person name="Deshpande S."/>
            <person name="Douglass A.P."/>
            <person name="Hanson S.J."/>
            <person name="Klenk H.-P."/>
            <person name="LaButti K.M."/>
            <person name="Lapidus A."/>
            <person name="Lindquist E.A."/>
            <person name="Lipzen A.M."/>
            <person name="Meier-Kolthoff J.P."/>
            <person name="Ohm R.A."/>
            <person name="Otillar R.P."/>
            <person name="Pangilinan J.L."/>
            <person name="Peng Y."/>
            <person name="Rokas A."/>
            <person name="Rosa C.A."/>
            <person name="Scheuner C."/>
            <person name="Sibirny A.A."/>
            <person name="Slot J.C."/>
            <person name="Stielow J.B."/>
            <person name="Sun H."/>
            <person name="Kurtzman C.P."/>
            <person name="Blackwell M."/>
            <person name="Grigoriev I.V."/>
            <person name="Jeffries T.W."/>
        </authorList>
    </citation>
    <scope>NUCLEOTIDE SEQUENCE [LARGE SCALE GENOMIC DNA]</scope>
    <source>
        <strain evidence="3 4">DSM 6958</strain>
    </source>
</reference>
<dbReference type="Pfam" id="PF13933">
    <property type="entry name" value="HRXXH"/>
    <property type="match status" value="1"/>
</dbReference>
<evidence type="ECO:0000313" key="4">
    <source>
        <dbReference type="Proteomes" id="UP000095009"/>
    </source>
</evidence>
<dbReference type="PANTHER" id="PTHR39399">
    <property type="entry name" value="PROTEIN ZPS1"/>
    <property type="match status" value="1"/>
</dbReference>
<evidence type="ECO:0000259" key="2">
    <source>
        <dbReference type="Pfam" id="PF13933"/>
    </source>
</evidence>
<dbReference type="GO" id="GO:0008270">
    <property type="term" value="F:zinc ion binding"/>
    <property type="evidence" value="ECO:0007669"/>
    <property type="project" value="TreeGrafter"/>
</dbReference>
<sequence length="297" mass="32099">MRFSVLAALATTLALPQAFAAPVGTEILEDLVTVTQYVDSAPTAYNWAEGWVKDFPIHSSCNATESTQIRKGLKELKVISLHARDHVLRFGNSSDHYIKYFGSAAAAEVVGWYDRIVSADKTGVLFRCDDIDGNCHQDGWAGHWRGENATDETVICPLSYTSRKYLSQMCSQGYTVANSPNSGYWATDLMHRVFHTTSIGEDVAGHYADTYAECLELAIEEPEKAVRNSATLRLFALDVYAYDITVPGEGCTGKPSAVAAVSSTSKAATTTAVQSATPADNSGKECHTHADGVVHCS</sequence>
<feature type="signal peptide" evidence="1">
    <location>
        <begin position="1"/>
        <end position="20"/>
    </location>
</feature>
<protein>
    <submittedName>
        <fullName evidence="3">Zincin</fullName>
    </submittedName>
</protein>
<dbReference type="InterPro" id="IPR024079">
    <property type="entry name" value="MetalloPept_cat_dom_sf"/>
</dbReference>
<name>A0A1E3PPW5_9ASCO</name>
<gene>
    <name evidence="3" type="ORF">NADFUDRAFT_21465</name>
</gene>
<evidence type="ECO:0000256" key="1">
    <source>
        <dbReference type="SAM" id="SignalP"/>
    </source>
</evidence>
<dbReference type="GO" id="GO:0005576">
    <property type="term" value="C:extracellular region"/>
    <property type="evidence" value="ECO:0007669"/>
    <property type="project" value="TreeGrafter"/>
</dbReference>
<dbReference type="GO" id="GO:0005178">
    <property type="term" value="F:integrin binding"/>
    <property type="evidence" value="ECO:0007669"/>
    <property type="project" value="TreeGrafter"/>
</dbReference>
<dbReference type="GO" id="GO:0008237">
    <property type="term" value="F:metallopeptidase activity"/>
    <property type="evidence" value="ECO:0007669"/>
    <property type="project" value="InterPro"/>
</dbReference>
<dbReference type="PANTHER" id="PTHR39399:SF1">
    <property type="entry name" value="PROTEIN ZPS1"/>
    <property type="match status" value="1"/>
</dbReference>
<dbReference type="InterPro" id="IPR029482">
    <property type="entry name" value="HRXXH"/>
</dbReference>
<dbReference type="Gene3D" id="3.40.390.10">
    <property type="entry name" value="Collagenase (Catalytic Domain)"/>
    <property type="match status" value="1"/>
</dbReference>
<keyword evidence="4" id="KW-1185">Reference proteome</keyword>
<dbReference type="Proteomes" id="UP000095009">
    <property type="component" value="Unassembled WGS sequence"/>
</dbReference>
<dbReference type="OrthoDB" id="4689212at2759"/>
<organism evidence="3 4">
    <name type="scientific">Nadsonia fulvescens var. elongata DSM 6958</name>
    <dbReference type="NCBI Taxonomy" id="857566"/>
    <lineage>
        <taxon>Eukaryota</taxon>
        <taxon>Fungi</taxon>
        <taxon>Dikarya</taxon>
        <taxon>Ascomycota</taxon>
        <taxon>Saccharomycotina</taxon>
        <taxon>Dipodascomycetes</taxon>
        <taxon>Dipodascales</taxon>
        <taxon>Dipodascales incertae sedis</taxon>
        <taxon>Nadsonia</taxon>
    </lineage>
</organism>
<dbReference type="CDD" id="cd11307">
    <property type="entry name" value="M35_Asp_f2_like"/>
    <property type="match status" value="1"/>
</dbReference>
<proteinExistence type="predicted"/>
<dbReference type="STRING" id="857566.A0A1E3PPW5"/>
<feature type="domain" description="Putative peptidase" evidence="2">
    <location>
        <begin position="28"/>
        <end position="254"/>
    </location>
</feature>
<dbReference type="AlphaFoldDB" id="A0A1E3PPW5"/>
<dbReference type="GO" id="GO:0009277">
    <property type="term" value="C:fungal-type cell wall"/>
    <property type="evidence" value="ECO:0007669"/>
    <property type="project" value="TreeGrafter"/>
</dbReference>
<feature type="chain" id="PRO_5009133913" evidence="1">
    <location>
        <begin position="21"/>
        <end position="297"/>
    </location>
</feature>
<dbReference type="EMBL" id="KV454407">
    <property type="protein sequence ID" value="ODQ66887.1"/>
    <property type="molecule type" value="Genomic_DNA"/>
</dbReference>